<organism evidence="1 2">
    <name type="scientific">Virgisporangium aurantiacum</name>
    <dbReference type="NCBI Taxonomy" id="175570"/>
    <lineage>
        <taxon>Bacteria</taxon>
        <taxon>Bacillati</taxon>
        <taxon>Actinomycetota</taxon>
        <taxon>Actinomycetes</taxon>
        <taxon>Micromonosporales</taxon>
        <taxon>Micromonosporaceae</taxon>
        <taxon>Virgisporangium</taxon>
    </lineage>
</organism>
<gene>
    <name evidence="1" type="ORF">Vau01_097790</name>
</gene>
<keyword evidence="2" id="KW-1185">Reference proteome</keyword>
<protein>
    <submittedName>
        <fullName evidence="1">Uncharacterized protein</fullName>
    </submittedName>
</protein>
<comment type="caution">
    <text evidence="1">The sequence shown here is derived from an EMBL/GenBank/DDBJ whole genome shotgun (WGS) entry which is preliminary data.</text>
</comment>
<name>A0A8J4E5N1_9ACTN</name>
<dbReference type="Proteomes" id="UP000612585">
    <property type="component" value="Unassembled WGS sequence"/>
</dbReference>
<dbReference type="AlphaFoldDB" id="A0A8J4E5N1"/>
<accession>A0A8J4E5N1</accession>
<reference evidence="1" key="1">
    <citation type="submission" date="2021-01" db="EMBL/GenBank/DDBJ databases">
        <title>Whole genome shotgun sequence of Virgisporangium aurantiacum NBRC 16421.</title>
        <authorList>
            <person name="Komaki H."/>
            <person name="Tamura T."/>
        </authorList>
    </citation>
    <scope>NUCLEOTIDE SEQUENCE</scope>
    <source>
        <strain evidence="1">NBRC 16421</strain>
    </source>
</reference>
<evidence type="ECO:0000313" key="1">
    <source>
        <dbReference type="EMBL" id="GIJ62263.1"/>
    </source>
</evidence>
<proteinExistence type="predicted"/>
<dbReference type="EMBL" id="BOPG01000076">
    <property type="protein sequence ID" value="GIJ62263.1"/>
    <property type="molecule type" value="Genomic_DNA"/>
</dbReference>
<evidence type="ECO:0000313" key="2">
    <source>
        <dbReference type="Proteomes" id="UP000612585"/>
    </source>
</evidence>
<sequence>MTKLIASLGDRLLGALVPKVQASAACRCGYWCGSCNCGGNRRYSYWCCDYGQYCQQSSISCRHRASCDP</sequence>